<organism evidence="1 2">
    <name type="scientific">Chromohalobacter canadensis</name>
    <dbReference type="NCBI Taxonomy" id="141389"/>
    <lineage>
        <taxon>Bacteria</taxon>
        <taxon>Pseudomonadati</taxon>
        <taxon>Pseudomonadota</taxon>
        <taxon>Gammaproteobacteria</taxon>
        <taxon>Oceanospirillales</taxon>
        <taxon>Halomonadaceae</taxon>
        <taxon>Chromohalobacter</taxon>
    </lineage>
</organism>
<reference evidence="1 2" key="1">
    <citation type="submission" date="2017-08" db="EMBL/GenBank/DDBJ databases">
        <authorList>
            <person name="de Groot N.N."/>
        </authorList>
    </citation>
    <scope>NUCLEOTIDE SEQUENCE [LARGE SCALE GENOMIC DNA]</scope>
    <source>
        <strain evidence="1 2">USBA 855</strain>
    </source>
</reference>
<dbReference type="InterPro" id="IPR017738">
    <property type="entry name" value="T6SS-assoc_VCA0118"/>
</dbReference>
<protein>
    <submittedName>
        <fullName evidence="1">Type VI secretion system protein VasI</fullName>
    </submittedName>
</protein>
<dbReference type="Proteomes" id="UP000219023">
    <property type="component" value="Unassembled WGS sequence"/>
</dbReference>
<dbReference type="Pfam" id="PF11319">
    <property type="entry name" value="VasI"/>
    <property type="match status" value="1"/>
</dbReference>
<evidence type="ECO:0000313" key="2">
    <source>
        <dbReference type="Proteomes" id="UP000219023"/>
    </source>
</evidence>
<proteinExistence type="predicted"/>
<gene>
    <name evidence="1" type="ORF">SAMN05421509_101304</name>
</gene>
<dbReference type="RefSeq" id="WP_097021549.1">
    <property type="nucleotide sequence ID" value="NZ_OBQJ01000001.1"/>
</dbReference>
<dbReference type="EMBL" id="OBQJ01000001">
    <property type="protein sequence ID" value="SOC51452.1"/>
    <property type="molecule type" value="Genomic_DNA"/>
</dbReference>
<name>A0A285VBE7_9GAMM</name>
<dbReference type="OrthoDB" id="7831428at2"/>
<evidence type="ECO:0000313" key="1">
    <source>
        <dbReference type="EMBL" id="SOC51452.1"/>
    </source>
</evidence>
<dbReference type="AlphaFoldDB" id="A0A285VBE7"/>
<sequence length="203" mass="22810">MRRILIAITITLAFHPAAYADQKREIAKCAEKESDAARLICYDKLAESLGVDEPVTTSTKGSGEWSVTTRRSLIDDSTNVYLSVQSEETVRSGYNTVRPSLHVRCKENTTNVFLTWNLYLGLDETRMLTRFDKAKATTKTWSISTDNKAVFVRGSDIGFAKRMMRHEKLLTQITPYGESPVVATFKIGGLSEAIKPLRNACHW</sequence>
<accession>A0A285VBE7</accession>